<reference evidence="1 3" key="1">
    <citation type="submission" date="2018-09" db="EMBL/GenBank/DDBJ databases">
        <title>Genomic investigation of the strawberry pathogen Phytophthora fragariae indicates pathogenicity is determined by transcriptional variation in three key races.</title>
        <authorList>
            <person name="Adams T.M."/>
            <person name="Armitage A.D."/>
            <person name="Sobczyk M.K."/>
            <person name="Bates H.J."/>
            <person name="Dunwell J.M."/>
            <person name="Nellist C.F."/>
            <person name="Harrison R.J."/>
        </authorList>
    </citation>
    <scope>NUCLEOTIDE SEQUENCE [LARGE SCALE GENOMIC DNA]</scope>
    <source>
        <strain evidence="1 3">SCRP249</strain>
        <strain evidence="2 4">SCRP333</strain>
    </source>
</reference>
<organism evidence="1 3">
    <name type="scientific">Phytophthora rubi</name>
    <dbReference type="NCBI Taxonomy" id="129364"/>
    <lineage>
        <taxon>Eukaryota</taxon>
        <taxon>Sar</taxon>
        <taxon>Stramenopiles</taxon>
        <taxon>Oomycota</taxon>
        <taxon>Peronosporomycetes</taxon>
        <taxon>Peronosporales</taxon>
        <taxon>Peronosporaceae</taxon>
        <taxon>Phytophthora</taxon>
    </lineage>
</organism>
<dbReference type="Proteomes" id="UP000434957">
    <property type="component" value="Unassembled WGS sequence"/>
</dbReference>
<evidence type="ECO:0008006" key="5">
    <source>
        <dbReference type="Google" id="ProtNLM"/>
    </source>
</evidence>
<dbReference type="AlphaFoldDB" id="A0A6A3P3L3"/>
<accession>A0A6A3P3L3</accession>
<keyword evidence="4" id="KW-1185">Reference proteome</keyword>
<dbReference type="EMBL" id="QXFV01000096">
    <property type="protein sequence ID" value="KAE9050058.1"/>
    <property type="molecule type" value="Genomic_DNA"/>
</dbReference>
<protein>
    <recommendedName>
        <fullName evidence="5">ARS-binding protein 1 N-terminal domain-containing protein</fullName>
    </recommendedName>
</protein>
<evidence type="ECO:0000313" key="1">
    <source>
        <dbReference type="EMBL" id="KAE9050058.1"/>
    </source>
</evidence>
<comment type="caution">
    <text evidence="1">The sequence shown here is derived from an EMBL/GenBank/DDBJ whole genome shotgun (WGS) entry which is preliminary data.</text>
</comment>
<dbReference type="EMBL" id="QXFT01000152">
    <property type="protein sequence ID" value="KAE9352957.1"/>
    <property type="molecule type" value="Genomic_DNA"/>
</dbReference>
<evidence type="ECO:0000313" key="2">
    <source>
        <dbReference type="EMBL" id="KAE9352957.1"/>
    </source>
</evidence>
<evidence type="ECO:0000313" key="3">
    <source>
        <dbReference type="Proteomes" id="UP000429607"/>
    </source>
</evidence>
<gene>
    <name evidence="1" type="ORF">PR001_g2730</name>
    <name evidence="2" type="ORF">PR003_g4120</name>
</gene>
<evidence type="ECO:0000313" key="4">
    <source>
        <dbReference type="Proteomes" id="UP000434957"/>
    </source>
</evidence>
<name>A0A6A3P3L3_9STRA</name>
<dbReference type="Proteomes" id="UP000429607">
    <property type="component" value="Unassembled WGS sequence"/>
</dbReference>
<proteinExistence type="predicted"/>
<sequence>MTQEKLAEWAQATFSLANTPARNTISDILRKAHLLAGEPYQDGKRRKPLGIVSAAAGEEAFGMDPRARGAECLSVARIDRDEGPRASRRALRRMRTIVL</sequence>